<gene>
    <name evidence="2" type="ORF">RCL2_001556200</name>
</gene>
<organism evidence="2 3">
    <name type="scientific">Rhizophagus clarus</name>
    <dbReference type="NCBI Taxonomy" id="94130"/>
    <lineage>
        <taxon>Eukaryota</taxon>
        <taxon>Fungi</taxon>
        <taxon>Fungi incertae sedis</taxon>
        <taxon>Mucoromycota</taxon>
        <taxon>Glomeromycotina</taxon>
        <taxon>Glomeromycetes</taxon>
        <taxon>Glomerales</taxon>
        <taxon>Glomeraceae</taxon>
        <taxon>Rhizophagus</taxon>
    </lineage>
</organism>
<comment type="caution">
    <text evidence="2">The sequence shown here is derived from an EMBL/GenBank/DDBJ whole genome shotgun (WGS) entry which is preliminary data.</text>
</comment>
<dbReference type="OrthoDB" id="10557612at2759"/>
<feature type="region of interest" description="Disordered" evidence="1">
    <location>
        <begin position="26"/>
        <end position="48"/>
    </location>
</feature>
<proteinExistence type="predicted"/>
<accession>A0A8H3QTJ3</accession>
<protein>
    <submittedName>
        <fullName evidence="2">Uncharacterized protein</fullName>
    </submittedName>
</protein>
<dbReference type="EMBL" id="BLAL01000180">
    <property type="protein sequence ID" value="GES88624.1"/>
    <property type="molecule type" value="Genomic_DNA"/>
</dbReference>
<feature type="compositionally biased region" description="Low complexity" evidence="1">
    <location>
        <begin position="38"/>
        <end position="48"/>
    </location>
</feature>
<dbReference type="AlphaFoldDB" id="A0A8H3QTJ3"/>
<dbReference type="Proteomes" id="UP000615446">
    <property type="component" value="Unassembled WGS sequence"/>
</dbReference>
<evidence type="ECO:0000256" key="1">
    <source>
        <dbReference type="SAM" id="MobiDB-lite"/>
    </source>
</evidence>
<sequence length="85" mass="9223">MDVVSPYSWANLCDLVVSYYNRLSIPPDFSSSPPVVNGDSTSSSLSRDSPGLPFPVILPLGSHYQYYTNGFLINLGSSDVSMGWS</sequence>
<reference evidence="2" key="1">
    <citation type="submission" date="2019-10" db="EMBL/GenBank/DDBJ databases">
        <title>Conservation and host-specific expression of non-tandemly repeated heterogenous ribosome RNA gene in arbuscular mycorrhizal fungi.</title>
        <authorList>
            <person name="Maeda T."/>
            <person name="Kobayashi Y."/>
            <person name="Nakagawa T."/>
            <person name="Ezawa T."/>
            <person name="Yamaguchi K."/>
            <person name="Bino T."/>
            <person name="Nishimoto Y."/>
            <person name="Shigenobu S."/>
            <person name="Kawaguchi M."/>
        </authorList>
    </citation>
    <scope>NUCLEOTIDE SEQUENCE</scope>
    <source>
        <strain evidence="2">HR1</strain>
    </source>
</reference>
<evidence type="ECO:0000313" key="3">
    <source>
        <dbReference type="Proteomes" id="UP000615446"/>
    </source>
</evidence>
<evidence type="ECO:0000313" key="2">
    <source>
        <dbReference type="EMBL" id="GES88624.1"/>
    </source>
</evidence>
<name>A0A8H3QTJ3_9GLOM</name>